<dbReference type="InterPro" id="IPR027417">
    <property type="entry name" value="P-loop_NTPase"/>
</dbReference>
<dbReference type="PANTHER" id="PTHR10676">
    <property type="entry name" value="DYNEIN HEAVY CHAIN FAMILY PROTEIN"/>
    <property type="match status" value="1"/>
</dbReference>
<dbReference type="Proteomes" id="UP001281761">
    <property type="component" value="Unassembled WGS sequence"/>
</dbReference>
<keyword evidence="5" id="KW-1185">Reference proteome</keyword>
<sequence length="3115" mass="353694">MQTSFPNRASLTDPFNIASHVNAKFYNLALLSIKNQLHNQFSSENRRNPTWRRNDNTTNPLYSAFTTFPLLYDPSLLTDFCNEFADSLGRLHRGTIPPFYHEVFQDLVQTTTALQAADSHSKQPKSGANPNFNRSSSSVTELYRLIAFGQLYDPTRNRIDFESIEAILAVQRGMNPVIVAKEIGFLFIYLVSVVFFITTNTTAVTTDNQLKPIHLSHQSLNNLPEQRQTQQILKQINLSQAFPRKIVYLSAFIPHDFHSIYHHISQGLDLLSRLIGVDLEDDSPAVTLPSTPNLLLSRVSQPSSPSRGPTKSIPTANFLMNERSSNTPSPLFLEQDVHNHSEHSFGLGIRSFLETARTRLSFFQKLFGRFEEFLNVPFVPSEEYEAVAHHVRTVSVQGINALKLCPSMSPDLFDETVGILSDSMEKLEEKLLVAFQTRLPYLFFRAESVDKPKPTSWLVELVNAWIDLAPSVPKSSLVLQSFLVNTGLVGLNALMFCTTVVQNFIDPSFPIVDHIIDLNMLSLPKRVNHTATSALSMSFSFSMFSYARESSRDLGRMPSFSQPIFPTFAVRALPDSVRAILNLQFLNELIQDPSVFLNSLLRVTAHAKTILPTNDCRQGLMSTLSVHTRRMAEMVRQTKTMVLRRIHASLSGWRREWNQKRTQQESKMVFSVSDAAAILMNVKKHFFSQENPSLSNRNRRETEQEQNLQRMSIDESFIRHTLELQRVHRLVWRDSITQKLIPTKDEMTHALLFTASFEEIVGMMRRNNNLLSNLPPPFGGLFRVPILVMHALRDVDILRLSYNNTVTREILQIGPIRESIIAFFEQLQQKLVVIDTHILSLARLNFFRASDTPSLSAQEHVEKDAVLRLLRFIRDTVDVIKTELHDAFDLTLLTVNNLSLSLSRLQKRHRHLSFNTTLLSTFEEAGFCLLEDRVFYGDRKVFEMLERETRKILASYWDLFVGALHHSMMSTFKLLTLLFTPAMSDSSVELARTLPQVKVHASLDQQVFHITPTSTEITAFLTDSVSQFNLLIGNFEIWDFDYLSKHWRVFSPTNADGSHHLLPPSPRTSTATTTGPARNVWTEVSSSSPLIRQTFVYLATIPRVPPVSRALFNRFHLFETIIRNDPADIRRKMPLLLKTARVNYDLPTFSFPSSFAAVDGRKRVVLIDDEEEEGMDHIQRHVSFYEILSNPPLKWAVVPSSFIADEYSPSHFDPDEQPYVCSTCHNSFVSIVSFTNHVHDQLHHRTPTEKHGVIVQALQKYLLRSMERLQLWKETIMTLNASLGESRNLSIPQPTRSLSLPHQLFSILQSLFSPAQLTLTLQIDFTSILIGQMYVLVTSIFSNYLDQYVRNVEEYSNMIAQPLIASIDSITQNKLRRKERILSTTALFPNNTVHDVSNLMKNMEIITFEQSLFDRRFDILLSFCSALSHLSPGISKRLQNDTLILVKLNEELTSLSSLRTTLNSRQSQIIEQLLLSRNTLVLSLDVFCTTFETIRPIFESTEENKQGVMARHIFLHTLIYPALVHIQYLHDLNTQEAMLDSTQTFHPHFRTVTATLQNLAVLYLQYSKLQDFQDQIVHIRFNNVNIKEQLGRFSQFQNILTRLKLIRHSVVPPLARIPLHITFKSQVQKLRQIFQIVFDINPQEFKTRHWVQLAKDINAQELLGSVMEQEEEGEKSPTMKAILDSNLHKHLSTIISIKMRAHHEARNSDRLRMIVESWENDCRLVLTTRKNNLYIDDENSRLEEFSNEFAIVEENSIFDIVRKTQHFIEELQTLASSKHSHPFLADVQRLLATLRNILAPLTMFMKTQRNFLSLVQFFSSRHNAQAVSNIYFKLSSSCFTWHHILLEIKRNPAPFISFAEGEFILQVLENTSMQFEELMSDLNDYIQTKKQAYPILNLLPEEHVITLLSVTDTPADFNPIIQILFPNTTAISFQTTFTTRNMTPLSAFSPPNSSEESLPPPHSEDADVFATFQNNSIDGRKSPVVESSSSPVNIQISPSTVTFANQLDFRTVSFDSSNSLLSINPHVTPATNTPLFHSDVQFQTLTNNTSSFTQAISPRHNSLNPLPLSSLQMYLVDGVFGTLGEFISFHTPLTFVPGGDNIQFLIAVKNELTTAMKMHTIDTLFEFPSLFFKQDGEMGSSTIFEALASEIEPINAVASMFMSDVGQGSDLHLETVAPFLKRSITQTVFFSFFSVWSSIIHSQLGTMRTEMRKESYFKDFISDDHISEEAVDHFLRLTSNLHNSDLCRRPLDAPIIEQMALTEKVLVNTIKTLQHLSSLLRSPLEIVKVEQAILATLNILSIYSFFHHYPIHGKSISFETSGYIMTTFPVIVFDPSPLFSSRLSTLTSSIPSPTKSTLNPSPDTVKATVFFDTAQIEYGFEYLGQSVSTLDSWNFVSRITPPKQFDDAINNKALSFFFRSTEFWTNLARNAESVYPPSLKASSVKAQPSENDNLGLFTLLNGVSPFVAFDRLNEFAALCGRSVRHLMLSQETVTQNTLPDFITAIVSCGFWGCVENISTLLESYIMSLSSILQTLLQATRDCQPFVQFPNALPVKITPGFYLFMATPLKGDNPDLTPHLKSYFRTVNTHPQTDSSRLYVHFTLDGLLYSYQLTERVMTVLDELRLQFAHSSVLHEGLVTHLCHSIPTYLEVISLSILPSIEALEGTTTIEFLHPLLVYLNKASIRDTYERLGDTSAPDFQAEYQRTKAHLSDVLTFVIENMAVMTSIWEFVKVILNRDETPAFIRILLACFPEICDIFFLNTDITVEDVTRDPSLFTKQWLTTATNVEKKYSEDIVGFVSNLLVSHVSYAATYTHTLKALTTLDTEPLPLVEDISSLLRRTDGSDELTKFRESLVLSSEIVGNSKEALEPNQFIPLSPLFQHDVAKADERSLNETVVDVSEERLKFLTPSEVPRHSGKVSFDQRRAVAHDIVDKKRASGLVLQLDEVLRHPLWTTTPLTRRTITNDSPLVIVGPPGSGKSYLIHLLALAQNAHGVNARIVHMNPSNFSQNELFGSFTVAEDFVTDTIGASTFPLQPDSDEYKDILSTNSGFSWEGAFANKPPPPQAAPARRKKWNRGFLEMVAGHIEKMGESSSTSVYFVIQSTLCRDLLDAIRE</sequence>
<keyword evidence="2" id="KW-0472">Membrane</keyword>
<keyword evidence="2" id="KW-0812">Transmembrane</keyword>
<proteinExistence type="predicted"/>
<evidence type="ECO:0000313" key="4">
    <source>
        <dbReference type="EMBL" id="KAK2943275.1"/>
    </source>
</evidence>
<dbReference type="Pfam" id="PF08393">
    <property type="entry name" value="DHC_N2"/>
    <property type="match status" value="1"/>
</dbReference>
<feature type="domain" description="C2H2-type" evidence="3">
    <location>
        <begin position="1221"/>
        <end position="1243"/>
    </location>
</feature>
<evidence type="ECO:0000313" key="5">
    <source>
        <dbReference type="Proteomes" id="UP001281761"/>
    </source>
</evidence>
<dbReference type="Gene3D" id="3.40.50.300">
    <property type="entry name" value="P-loop containing nucleotide triphosphate hydrolases"/>
    <property type="match status" value="2"/>
</dbReference>
<dbReference type="EMBL" id="JARBJD010000354">
    <property type="protein sequence ID" value="KAK2943275.1"/>
    <property type="molecule type" value="Genomic_DNA"/>
</dbReference>
<dbReference type="InterPro" id="IPR013087">
    <property type="entry name" value="Znf_C2H2_type"/>
</dbReference>
<feature type="transmembrane region" description="Helical" evidence="2">
    <location>
        <begin position="178"/>
        <end position="197"/>
    </location>
</feature>
<dbReference type="SUPFAM" id="SSF52540">
    <property type="entry name" value="P-loop containing nucleoside triphosphate hydrolases"/>
    <property type="match status" value="1"/>
</dbReference>
<feature type="region of interest" description="Disordered" evidence="1">
    <location>
        <begin position="115"/>
        <end position="135"/>
    </location>
</feature>
<gene>
    <name evidence="4" type="ORF">BLNAU_21799</name>
</gene>
<evidence type="ECO:0000256" key="1">
    <source>
        <dbReference type="SAM" id="MobiDB-lite"/>
    </source>
</evidence>
<comment type="caution">
    <text evidence="4">The sequence shown here is derived from an EMBL/GenBank/DDBJ whole genome shotgun (WGS) entry which is preliminary data.</text>
</comment>
<evidence type="ECO:0000256" key="2">
    <source>
        <dbReference type="SAM" id="Phobius"/>
    </source>
</evidence>
<evidence type="ECO:0000259" key="3">
    <source>
        <dbReference type="PROSITE" id="PS00028"/>
    </source>
</evidence>
<keyword evidence="2" id="KW-1133">Transmembrane helix</keyword>
<dbReference type="Gene3D" id="1.20.140.100">
    <property type="entry name" value="Dynein heavy chain, N-terminal domain 2"/>
    <property type="match status" value="1"/>
</dbReference>
<reference evidence="4 5" key="1">
    <citation type="journal article" date="2022" name="bioRxiv">
        <title>Genomics of Preaxostyla Flagellates Illuminates Evolutionary Transitions and the Path Towards Mitochondrial Loss.</title>
        <authorList>
            <person name="Novak L.V.F."/>
            <person name="Treitli S.C."/>
            <person name="Pyrih J."/>
            <person name="Halakuc P."/>
            <person name="Pipaliya S.V."/>
            <person name="Vacek V."/>
            <person name="Brzon O."/>
            <person name="Soukal P."/>
            <person name="Eme L."/>
            <person name="Dacks J.B."/>
            <person name="Karnkowska A."/>
            <person name="Elias M."/>
            <person name="Hampl V."/>
        </authorList>
    </citation>
    <scope>NUCLEOTIDE SEQUENCE [LARGE SCALE GENOMIC DNA]</scope>
    <source>
        <strain evidence="4">NAU3</strain>
        <tissue evidence="4">Gut</tissue>
    </source>
</reference>
<dbReference type="PROSITE" id="PS00028">
    <property type="entry name" value="ZINC_FINGER_C2H2_1"/>
    <property type="match status" value="1"/>
</dbReference>
<dbReference type="InterPro" id="IPR026983">
    <property type="entry name" value="DHC"/>
</dbReference>
<organism evidence="4 5">
    <name type="scientific">Blattamonas nauphoetae</name>
    <dbReference type="NCBI Taxonomy" id="2049346"/>
    <lineage>
        <taxon>Eukaryota</taxon>
        <taxon>Metamonada</taxon>
        <taxon>Preaxostyla</taxon>
        <taxon>Oxymonadida</taxon>
        <taxon>Blattamonas</taxon>
    </lineage>
</organism>
<name>A0ABQ9WUV5_9EUKA</name>
<accession>A0ABQ9WUV5</accession>
<protein>
    <submittedName>
        <fullName evidence="4">Dynein heavy chain, N-terminal region 2</fullName>
    </submittedName>
</protein>
<feature type="compositionally biased region" description="Polar residues" evidence="1">
    <location>
        <begin position="124"/>
        <end position="135"/>
    </location>
</feature>
<dbReference type="InterPro" id="IPR013602">
    <property type="entry name" value="Dynein_heavy_linker"/>
</dbReference>
<dbReference type="InterPro" id="IPR042222">
    <property type="entry name" value="Dynein_2_N"/>
</dbReference>